<sequence>MTPFMKLPQMKDKIKKEVFKFMIKLKNKLHLLPFFLISCLGLLFVINNNQVMAMNNLNDENYINNEINKLYSKRKELATKISYFRTYHLDDDVTLQKQLNDLDQIIKNLYQRIYDIKLLKSINEKIWDYSLERNQIANQILSSSNQNPAIQEMIAKHQKLVIKIQDLDKKYTKLNK</sequence>
<keyword evidence="3" id="KW-1185">Reference proteome</keyword>
<dbReference type="Pfam" id="PF12113">
    <property type="entry name" value="SVM_signal"/>
    <property type="match status" value="1"/>
</dbReference>
<dbReference type="InterPro" id="IPR021970">
    <property type="entry name" value="SVM_signal"/>
</dbReference>
<reference evidence="2 3" key="1">
    <citation type="journal article" date="2013" name="BMC Genomics">
        <title>Comparison of the complete genome sequence of two closely related isolates of 'Candidatus Phytoplasma australiense' reveals genome plasticity.</title>
        <authorList>
            <person name="Andersen M.T."/>
            <person name="Liefting L.W."/>
            <person name="Havukkala I."/>
            <person name="Beever R.E."/>
        </authorList>
    </citation>
    <scope>NUCLEOTIDE SEQUENCE [LARGE SCALE GENOMIC DNA]</scope>
    <source>
        <strain evidence="2 3">NZSb11</strain>
    </source>
</reference>
<dbReference type="PATRIC" id="fig|980422.3.peg.1013"/>
<evidence type="ECO:0000313" key="3">
    <source>
        <dbReference type="Proteomes" id="UP000013941"/>
    </source>
</evidence>
<dbReference type="AlphaFoldDB" id="R4RYP1"/>
<evidence type="ECO:0000313" key="2">
    <source>
        <dbReference type="EMBL" id="AGL91007.1"/>
    </source>
</evidence>
<protein>
    <recommendedName>
        <fullName evidence="1">Sequence-variable mosaic (SVM) signal sequence domain-containing protein</fullName>
    </recommendedName>
</protein>
<evidence type="ECO:0000259" key="1">
    <source>
        <dbReference type="Pfam" id="PF12113"/>
    </source>
</evidence>
<dbReference type="Proteomes" id="UP000013941">
    <property type="component" value="Chromosome"/>
</dbReference>
<proteinExistence type="predicted"/>
<dbReference type="EMBL" id="CP002548">
    <property type="protein sequence ID" value="AGL91007.1"/>
    <property type="molecule type" value="Genomic_DNA"/>
</dbReference>
<accession>R4RYP1</accession>
<dbReference type="KEGG" id="nzs:SLY_1101"/>
<organism evidence="2 3">
    <name type="scientific">Strawberry lethal yellows phytoplasma (CPA) str. NZSb11</name>
    <dbReference type="NCBI Taxonomy" id="980422"/>
    <lineage>
        <taxon>Bacteria</taxon>
        <taxon>Bacillati</taxon>
        <taxon>Mycoplasmatota</taxon>
        <taxon>Mollicutes</taxon>
        <taxon>Acholeplasmatales</taxon>
        <taxon>Acholeplasmataceae</taxon>
        <taxon>Candidatus Phytoplasma</taxon>
        <taxon>16SrXII (Stolbur group)</taxon>
    </lineage>
</organism>
<gene>
    <name evidence="2" type="ORF">SLY_1101</name>
</gene>
<dbReference type="HOGENOM" id="CLU_1524305_0_0_14"/>
<feature type="domain" description="Sequence-variable mosaic (SVM) signal sequence" evidence="1">
    <location>
        <begin position="22"/>
        <end position="54"/>
    </location>
</feature>
<name>R4RYP1_PHYAS</name>